<sequence>MIAFSRLTTLLLFVLSLGFLTCAAPTTGNGQALSVRGGDCAKVVDALASLKTQLEVHLDACDLVKADTDVNVLIIAKVKADVEEATKAVTKIGVIADVDAKIKADIVARIAVIVSLVAKILIKLSAKISASIMADICIQIDVYLKALLVALNVCINGVVALSLKAIVDLTILVFIKVKLSLCAGLLGLLNISVAL</sequence>
<evidence type="ECO:0008006" key="5">
    <source>
        <dbReference type="Google" id="ProtNLM"/>
    </source>
</evidence>
<reference evidence="3" key="1">
    <citation type="submission" date="2021-01" db="EMBL/GenBank/DDBJ databases">
        <authorList>
            <person name="Kaushik A."/>
        </authorList>
    </citation>
    <scope>NUCLEOTIDE SEQUENCE</scope>
    <source>
        <strain evidence="3">AG1-1A</strain>
    </source>
</reference>
<name>A0A8H3ATY2_9AGAM</name>
<keyword evidence="2" id="KW-0732">Signal</keyword>
<feature type="transmembrane region" description="Helical" evidence="1">
    <location>
        <begin position="169"/>
        <end position="191"/>
    </location>
</feature>
<feature type="signal peptide" evidence="2">
    <location>
        <begin position="1"/>
        <end position="23"/>
    </location>
</feature>
<feature type="transmembrane region" description="Helical" evidence="1">
    <location>
        <begin position="106"/>
        <end position="122"/>
    </location>
</feature>
<keyword evidence="1" id="KW-1133">Transmembrane helix</keyword>
<dbReference type="AlphaFoldDB" id="A0A8H3ATY2"/>
<keyword evidence="1" id="KW-0472">Membrane</keyword>
<evidence type="ECO:0000313" key="4">
    <source>
        <dbReference type="Proteomes" id="UP000663840"/>
    </source>
</evidence>
<feature type="transmembrane region" description="Helical" evidence="1">
    <location>
        <begin position="142"/>
        <end position="163"/>
    </location>
</feature>
<evidence type="ECO:0000256" key="2">
    <source>
        <dbReference type="SAM" id="SignalP"/>
    </source>
</evidence>
<evidence type="ECO:0000256" key="1">
    <source>
        <dbReference type="SAM" id="Phobius"/>
    </source>
</evidence>
<dbReference type="EMBL" id="CAJMWR010001991">
    <property type="protein sequence ID" value="CAE6437831.1"/>
    <property type="molecule type" value="Genomic_DNA"/>
</dbReference>
<gene>
    <name evidence="3" type="ORF">RDB_LOCUS74425</name>
</gene>
<comment type="caution">
    <text evidence="3">The sequence shown here is derived from an EMBL/GenBank/DDBJ whole genome shotgun (WGS) entry which is preliminary data.</text>
</comment>
<feature type="chain" id="PRO_5034706976" description="Transmembrane protein" evidence="2">
    <location>
        <begin position="24"/>
        <end position="195"/>
    </location>
</feature>
<accession>A0A8H3ATY2</accession>
<dbReference type="Proteomes" id="UP000663840">
    <property type="component" value="Unassembled WGS sequence"/>
</dbReference>
<protein>
    <recommendedName>
        <fullName evidence="5">Transmembrane protein</fullName>
    </recommendedName>
</protein>
<organism evidence="3 4">
    <name type="scientific">Rhizoctonia solani</name>
    <dbReference type="NCBI Taxonomy" id="456999"/>
    <lineage>
        <taxon>Eukaryota</taxon>
        <taxon>Fungi</taxon>
        <taxon>Dikarya</taxon>
        <taxon>Basidiomycota</taxon>
        <taxon>Agaricomycotina</taxon>
        <taxon>Agaricomycetes</taxon>
        <taxon>Cantharellales</taxon>
        <taxon>Ceratobasidiaceae</taxon>
        <taxon>Rhizoctonia</taxon>
    </lineage>
</organism>
<evidence type="ECO:0000313" key="3">
    <source>
        <dbReference type="EMBL" id="CAE6437831.1"/>
    </source>
</evidence>
<keyword evidence="1" id="KW-0812">Transmembrane</keyword>
<proteinExistence type="predicted"/>